<geneLocation type="plasmid" evidence="8">
    <name>unnamed3</name>
</geneLocation>
<proteinExistence type="inferred from homology"/>
<dbReference type="EMBL" id="CP034331">
    <property type="protein sequence ID" value="AZL61470.1"/>
    <property type="molecule type" value="Genomic_DNA"/>
</dbReference>
<keyword evidence="9" id="KW-1185">Reference proteome</keyword>
<dbReference type="OrthoDB" id="9813814at2"/>
<dbReference type="PROSITE" id="PS00395">
    <property type="entry name" value="ALANINE_RACEMASE"/>
    <property type="match status" value="1"/>
</dbReference>
<dbReference type="AlphaFoldDB" id="A0A3S8UCX9"/>
<evidence type="ECO:0000256" key="1">
    <source>
        <dbReference type="ARBA" id="ARBA00000316"/>
    </source>
</evidence>
<keyword evidence="5" id="KW-0663">Pyridoxal phosphate</keyword>
<dbReference type="RefSeq" id="WP_125327945.1">
    <property type="nucleotide sequence ID" value="NZ_CP034331.1"/>
</dbReference>
<evidence type="ECO:0000256" key="3">
    <source>
        <dbReference type="ARBA" id="ARBA00007880"/>
    </source>
</evidence>
<dbReference type="Pfam" id="PF01168">
    <property type="entry name" value="Ala_racemase_N"/>
    <property type="match status" value="1"/>
</dbReference>
<name>A0A3S8UCX9_9RHOB</name>
<dbReference type="InterPro" id="IPR029066">
    <property type="entry name" value="PLP-binding_barrel"/>
</dbReference>
<comment type="similarity">
    <text evidence="3">Belongs to the alanine racemase family.</text>
</comment>
<protein>
    <recommendedName>
        <fullName evidence="4">alanine racemase</fullName>
        <ecNumber evidence="4">5.1.1.1</ecNumber>
    </recommendedName>
</protein>
<dbReference type="EC" id="5.1.1.1" evidence="4"/>
<dbReference type="PANTHER" id="PTHR30511">
    <property type="entry name" value="ALANINE RACEMASE"/>
    <property type="match status" value="1"/>
</dbReference>
<dbReference type="GeneID" id="39686244"/>
<evidence type="ECO:0000256" key="6">
    <source>
        <dbReference type="ARBA" id="ARBA00023235"/>
    </source>
</evidence>
<comment type="cofactor">
    <cofactor evidence="2">
        <name>pyridoxal 5'-phosphate</name>
        <dbReference type="ChEBI" id="CHEBI:597326"/>
    </cofactor>
</comment>
<dbReference type="Gene3D" id="3.20.20.10">
    <property type="entry name" value="Alanine racemase"/>
    <property type="match status" value="1"/>
</dbReference>
<dbReference type="Gene3D" id="2.40.37.10">
    <property type="entry name" value="Lyase, Ornithine Decarboxylase, Chain A, domain 1"/>
    <property type="match status" value="1"/>
</dbReference>
<evidence type="ECO:0000256" key="5">
    <source>
        <dbReference type="ARBA" id="ARBA00022898"/>
    </source>
</evidence>
<evidence type="ECO:0000259" key="7">
    <source>
        <dbReference type="Pfam" id="PF01168"/>
    </source>
</evidence>
<evidence type="ECO:0000313" key="9">
    <source>
        <dbReference type="Proteomes" id="UP000282002"/>
    </source>
</evidence>
<organism evidence="8 9">
    <name type="scientific">Tabrizicola piscis</name>
    <dbReference type="NCBI Taxonomy" id="2494374"/>
    <lineage>
        <taxon>Bacteria</taxon>
        <taxon>Pseudomonadati</taxon>
        <taxon>Pseudomonadota</taxon>
        <taxon>Alphaproteobacteria</taxon>
        <taxon>Rhodobacterales</taxon>
        <taxon>Paracoccaceae</taxon>
        <taxon>Tabrizicola</taxon>
    </lineage>
</organism>
<dbReference type="GO" id="GO:0030170">
    <property type="term" value="F:pyridoxal phosphate binding"/>
    <property type="evidence" value="ECO:0007669"/>
    <property type="project" value="TreeGrafter"/>
</dbReference>
<gene>
    <name evidence="8" type="ORF">EI545_21185</name>
</gene>
<reference evidence="8 9" key="1">
    <citation type="submission" date="2018-12" db="EMBL/GenBank/DDBJ databases">
        <title>Complete genome sequencing of Tabrizicola sp. K13M18.</title>
        <authorList>
            <person name="Bae J.-W."/>
        </authorList>
    </citation>
    <scope>NUCLEOTIDE SEQUENCE [LARGE SCALE GENOMIC DNA]</scope>
    <source>
        <strain evidence="8 9">K13M18</strain>
        <plasmid evidence="8 9">unnamed3</plasmid>
    </source>
</reference>
<evidence type="ECO:0000313" key="8">
    <source>
        <dbReference type="EMBL" id="AZL61470.1"/>
    </source>
</evidence>
<evidence type="ECO:0000256" key="4">
    <source>
        <dbReference type="ARBA" id="ARBA00013089"/>
    </source>
</evidence>
<dbReference type="SUPFAM" id="SSF50621">
    <property type="entry name" value="Alanine racemase C-terminal domain-like"/>
    <property type="match status" value="1"/>
</dbReference>
<evidence type="ECO:0000256" key="2">
    <source>
        <dbReference type="ARBA" id="ARBA00001933"/>
    </source>
</evidence>
<dbReference type="InterPro" id="IPR001608">
    <property type="entry name" value="Ala_racemase_N"/>
</dbReference>
<dbReference type="InterPro" id="IPR009006">
    <property type="entry name" value="Ala_racemase/Decarboxylase_C"/>
</dbReference>
<dbReference type="KEGG" id="taw:EI545_21185"/>
<keyword evidence="6" id="KW-0413">Isomerase</keyword>
<accession>A0A3S8UCX9</accession>
<dbReference type="InterPro" id="IPR000821">
    <property type="entry name" value="Ala_racemase"/>
</dbReference>
<dbReference type="PANTHER" id="PTHR30511:SF0">
    <property type="entry name" value="ALANINE RACEMASE, CATABOLIC-RELATED"/>
    <property type="match status" value="1"/>
</dbReference>
<dbReference type="SUPFAM" id="SSF51419">
    <property type="entry name" value="PLP-binding barrel"/>
    <property type="match status" value="1"/>
</dbReference>
<feature type="domain" description="Alanine racemase N-terminal" evidence="7">
    <location>
        <begin position="41"/>
        <end position="278"/>
    </location>
</feature>
<dbReference type="GO" id="GO:0005829">
    <property type="term" value="C:cytosol"/>
    <property type="evidence" value="ECO:0007669"/>
    <property type="project" value="TreeGrafter"/>
</dbReference>
<dbReference type="InterPro" id="IPR020622">
    <property type="entry name" value="Ala_racemase_pyridoxalP-BS"/>
</dbReference>
<comment type="catalytic activity">
    <reaction evidence="1">
        <text>L-alanine = D-alanine</text>
        <dbReference type="Rhea" id="RHEA:20249"/>
        <dbReference type="ChEBI" id="CHEBI:57416"/>
        <dbReference type="ChEBI" id="CHEBI:57972"/>
        <dbReference type="EC" id="5.1.1.1"/>
    </reaction>
</comment>
<keyword evidence="8" id="KW-0614">Plasmid</keyword>
<dbReference type="Proteomes" id="UP000282002">
    <property type="component" value="Plasmid unnamed3"/>
</dbReference>
<dbReference type="GO" id="GO:0008784">
    <property type="term" value="F:alanine racemase activity"/>
    <property type="evidence" value="ECO:0007669"/>
    <property type="project" value="UniProtKB-EC"/>
</dbReference>
<sequence>MPGSSTAADVNVWSSDRWSAFSAKLLNTDCSNMSAGLLVGIDQSALVHNFKTVQQRVAPRQVCAVLKSDAYGHGIDNVVSAIAPACALYSVTETWEARRVRALAGDHARIFRMKIATSSELRDAIQHRLGVVEMAGSLGKARELSEVSRSLGVDTAVQLILDVAGLGRNGLPISSDANIAKDLDYLLGLPNLKIASIGAHIPNPDDCVPTDCDNVVVRAARRFLRLAGGLADHIAASGRDRPALDLFSSASSVALDRTLTRVERETLSFDRIGTSLYGNAASDAFQETGLRQVMHAFAPVCDVFRRPQGATIGYCEHYRVGDLGEDIALLGIGWQTLGREFQGVGMSLTPTFVKNLYNGTHFLVGRQSMNIITLRARDETGRTLIAGDLVGVLSSPEFAGLTGIDTASLSARMGDCQPEYITHLIGRSAASVRFSF</sequence>